<evidence type="ECO:0000256" key="1">
    <source>
        <dbReference type="ARBA" id="ARBA00022490"/>
    </source>
</evidence>
<dbReference type="HAMAP" id="MF_02019">
    <property type="entry name" value="MurF"/>
    <property type="match status" value="1"/>
</dbReference>
<dbReference type="GO" id="GO:0008360">
    <property type="term" value="P:regulation of cell shape"/>
    <property type="evidence" value="ECO:0007669"/>
    <property type="project" value="UniProtKB-KW"/>
</dbReference>
<dbReference type="GO" id="GO:0005524">
    <property type="term" value="F:ATP binding"/>
    <property type="evidence" value="ECO:0007669"/>
    <property type="project" value="UniProtKB-UniRule"/>
</dbReference>
<dbReference type="Gene3D" id="3.40.1390.10">
    <property type="entry name" value="MurE/MurF, N-terminal domain"/>
    <property type="match status" value="1"/>
</dbReference>
<dbReference type="InterPro" id="IPR036565">
    <property type="entry name" value="Mur-like_cat_sf"/>
</dbReference>
<evidence type="ECO:0000256" key="5">
    <source>
        <dbReference type="ARBA" id="ARBA00022840"/>
    </source>
</evidence>
<feature type="domain" description="Mur ligase C-terminal" evidence="13">
    <location>
        <begin position="312"/>
        <end position="429"/>
    </location>
</feature>
<evidence type="ECO:0000256" key="9">
    <source>
        <dbReference type="ARBA" id="ARBA00023316"/>
    </source>
</evidence>
<dbReference type="GO" id="GO:0051301">
    <property type="term" value="P:cell division"/>
    <property type="evidence" value="ECO:0007669"/>
    <property type="project" value="UniProtKB-KW"/>
</dbReference>
<evidence type="ECO:0000256" key="2">
    <source>
        <dbReference type="ARBA" id="ARBA00022598"/>
    </source>
</evidence>
<name>A0AAU8H222_9BACT</name>
<comment type="pathway">
    <text evidence="10 11">Cell wall biogenesis; peptidoglycan biosynthesis.</text>
</comment>
<dbReference type="RefSeq" id="WP_353685058.1">
    <property type="nucleotide sequence ID" value="NZ_CP144373.1"/>
</dbReference>
<dbReference type="GO" id="GO:0047480">
    <property type="term" value="F:UDP-N-acetylmuramoyl-tripeptide-D-alanyl-D-alanine ligase activity"/>
    <property type="evidence" value="ECO:0007669"/>
    <property type="project" value="UniProtKB-UniRule"/>
</dbReference>
<keyword evidence="8 10" id="KW-0131">Cell cycle</keyword>
<protein>
    <recommendedName>
        <fullName evidence="10 11">UDP-N-acetylmuramoyl-tripeptide--D-alanyl-D-alanine ligase</fullName>
        <ecNumber evidence="10 11">6.3.2.10</ecNumber>
    </recommendedName>
    <alternativeName>
        <fullName evidence="10">D-alanyl-D-alanine-adding enzyme</fullName>
    </alternativeName>
</protein>
<evidence type="ECO:0000256" key="11">
    <source>
        <dbReference type="RuleBase" id="RU004136"/>
    </source>
</evidence>
<dbReference type="KEGG" id="taut:V4D30_04485"/>
<dbReference type="InterPro" id="IPR051046">
    <property type="entry name" value="MurCDEF_CellWall_CoF430Synth"/>
</dbReference>
<evidence type="ECO:0000259" key="14">
    <source>
        <dbReference type="Pfam" id="PF08245"/>
    </source>
</evidence>
<evidence type="ECO:0000256" key="7">
    <source>
        <dbReference type="ARBA" id="ARBA00022984"/>
    </source>
</evidence>
<dbReference type="Pfam" id="PF02875">
    <property type="entry name" value="Mur_ligase_C"/>
    <property type="match status" value="1"/>
</dbReference>
<dbReference type="GO" id="GO:0071555">
    <property type="term" value="P:cell wall organization"/>
    <property type="evidence" value="ECO:0007669"/>
    <property type="project" value="UniProtKB-KW"/>
</dbReference>
<dbReference type="Gene3D" id="3.90.190.20">
    <property type="entry name" value="Mur ligase, C-terminal domain"/>
    <property type="match status" value="1"/>
</dbReference>
<evidence type="ECO:0000256" key="10">
    <source>
        <dbReference type="HAMAP-Rule" id="MF_02019"/>
    </source>
</evidence>
<keyword evidence="4 10" id="KW-0547">Nucleotide-binding</keyword>
<keyword evidence="3 10" id="KW-0132">Cell division</keyword>
<comment type="function">
    <text evidence="10 11">Involved in cell wall formation. Catalyzes the final step in the synthesis of UDP-N-acetylmuramoyl-pentapeptide, the precursor of murein.</text>
</comment>
<dbReference type="SUPFAM" id="SSF53623">
    <property type="entry name" value="MurD-like peptide ligases, catalytic domain"/>
    <property type="match status" value="1"/>
</dbReference>
<accession>A0AAU8H222</accession>
<dbReference type="InterPro" id="IPR004101">
    <property type="entry name" value="Mur_ligase_C"/>
</dbReference>
<keyword evidence="9 10" id="KW-0961">Cell wall biogenesis/degradation</keyword>
<dbReference type="InterPro" id="IPR013221">
    <property type="entry name" value="Mur_ligase_cen"/>
</dbReference>
<evidence type="ECO:0000259" key="13">
    <source>
        <dbReference type="Pfam" id="PF02875"/>
    </source>
</evidence>
<dbReference type="SUPFAM" id="SSF63418">
    <property type="entry name" value="MurE/MurF N-terminal domain"/>
    <property type="match status" value="1"/>
</dbReference>
<gene>
    <name evidence="10 15" type="primary">murF</name>
    <name evidence="15" type="ORF">V4D30_04485</name>
</gene>
<dbReference type="Gene3D" id="3.40.1190.10">
    <property type="entry name" value="Mur-like, catalytic domain"/>
    <property type="match status" value="1"/>
</dbReference>
<keyword evidence="7 10" id="KW-0573">Peptidoglycan synthesis</keyword>
<dbReference type="EC" id="6.3.2.10" evidence="10 11"/>
<keyword evidence="6 10" id="KW-0133">Cell shape</keyword>
<feature type="domain" description="Mur ligase central" evidence="14">
    <location>
        <begin position="106"/>
        <end position="289"/>
    </location>
</feature>
<dbReference type="InterPro" id="IPR035911">
    <property type="entry name" value="MurE/MurF_N"/>
</dbReference>
<evidence type="ECO:0000256" key="3">
    <source>
        <dbReference type="ARBA" id="ARBA00022618"/>
    </source>
</evidence>
<dbReference type="SUPFAM" id="SSF53244">
    <property type="entry name" value="MurD-like peptide ligases, peptide-binding domain"/>
    <property type="match status" value="1"/>
</dbReference>
<dbReference type="GO" id="GO:0009252">
    <property type="term" value="P:peptidoglycan biosynthetic process"/>
    <property type="evidence" value="ECO:0007669"/>
    <property type="project" value="UniProtKB-UniRule"/>
</dbReference>
<evidence type="ECO:0000259" key="12">
    <source>
        <dbReference type="Pfam" id="PF01225"/>
    </source>
</evidence>
<evidence type="ECO:0000313" key="15">
    <source>
        <dbReference type="EMBL" id="XCH47537.1"/>
    </source>
</evidence>
<dbReference type="Pfam" id="PF08245">
    <property type="entry name" value="Mur_ligase_M"/>
    <property type="match status" value="1"/>
</dbReference>
<evidence type="ECO:0000256" key="4">
    <source>
        <dbReference type="ARBA" id="ARBA00022741"/>
    </source>
</evidence>
<organism evidence="15">
    <name type="scientific">Thermodesulfovibrio autotrophicus</name>
    <dbReference type="NCBI Taxonomy" id="3118333"/>
    <lineage>
        <taxon>Bacteria</taxon>
        <taxon>Pseudomonadati</taxon>
        <taxon>Nitrospirota</taxon>
        <taxon>Thermodesulfovibrionia</taxon>
        <taxon>Thermodesulfovibrionales</taxon>
        <taxon>Thermodesulfovibrionaceae</taxon>
        <taxon>Thermodesulfovibrio</taxon>
    </lineage>
</organism>
<comment type="subcellular location">
    <subcellularLocation>
        <location evidence="10 11">Cytoplasm</location>
    </subcellularLocation>
</comment>
<dbReference type="InterPro" id="IPR036615">
    <property type="entry name" value="Mur_ligase_C_dom_sf"/>
</dbReference>
<sequence>MFTLEDLIKATRGKLISSGMQIFRGASIDTRTIAENDLFFALKGSKRDGHDFLIEALQKSYGAVISKQEDINFQNKTVVLVDDTLIALQNLARYLRKKFRGKVIAVVGSNGKTTTKELIAGMLSKKYKILKTEGNFNNNIGVPLCLSKIEHDTEIMVLELGTNRHGDIKELCEIVYPDYAMITNIGYEHIEGFGSIEGVREGELEILPFVKTVFANGDDEFLMEGLKDFKGNILRFGLSNECDYRAENIKFYDEHVEFDFHADGVSFPVKSSLMGIHNVYNITGALAVATFFGVSKCMLQQAVESFSPVAMRGEIIKINGIEIFFDAYNANPSSMKAALQELARRKKTRKAIAVLGDMLELGELTQPAHEEVGRWIKEMGIDFFVGVGKFMKNALRYVDGEVFDDAQQAAVFLRKQLNGSEIILIKGSRAMKMEQILDILLEGRDAL</sequence>
<keyword evidence="5 10" id="KW-0067">ATP-binding</keyword>
<keyword evidence="2 10" id="KW-0436">Ligase</keyword>
<dbReference type="Pfam" id="PF01225">
    <property type="entry name" value="Mur_ligase"/>
    <property type="match status" value="1"/>
</dbReference>
<comment type="catalytic activity">
    <reaction evidence="10 11">
        <text>D-alanyl-D-alanine + UDP-N-acetyl-alpha-D-muramoyl-L-alanyl-gamma-D-glutamyl-meso-2,6-diaminopimelate + ATP = UDP-N-acetyl-alpha-D-muramoyl-L-alanyl-gamma-D-glutamyl-meso-2,6-diaminopimeloyl-D-alanyl-D-alanine + ADP + phosphate + H(+)</text>
        <dbReference type="Rhea" id="RHEA:28374"/>
        <dbReference type="ChEBI" id="CHEBI:15378"/>
        <dbReference type="ChEBI" id="CHEBI:30616"/>
        <dbReference type="ChEBI" id="CHEBI:43474"/>
        <dbReference type="ChEBI" id="CHEBI:57822"/>
        <dbReference type="ChEBI" id="CHEBI:61386"/>
        <dbReference type="ChEBI" id="CHEBI:83905"/>
        <dbReference type="ChEBI" id="CHEBI:456216"/>
        <dbReference type="EC" id="6.3.2.10"/>
    </reaction>
</comment>
<dbReference type="InterPro" id="IPR000713">
    <property type="entry name" value="Mur_ligase_N"/>
</dbReference>
<proteinExistence type="inferred from homology"/>
<reference evidence="15" key="1">
    <citation type="submission" date="2024-01" db="EMBL/GenBank/DDBJ databases">
        <title>The first autotrophic representatives of the genus Thermodesulfovibrio.</title>
        <authorList>
            <person name="Maltseva A.I."/>
            <person name="Elcheninov A.G."/>
            <person name="Kublanov I.V."/>
            <person name="Lebedinsky A.V."/>
            <person name="Frolov E.N."/>
        </authorList>
    </citation>
    <scope>NUCLEOTIDE SEQUENCE</scope>
    <source>
        <strain evidence="15">3907-1M</strain>
    </source>
</reference>
<feature type="domain" description="Mur ligase N-terminal catalytic" evidence="12">
    <location>
        <begin position="26"/>
        <end position="96"/>
    </location>
</feature>
<dbReference type="GO" id="GO:0005737">
    <property type="term" value="C:cytoplasm"/>
    <property type="evidence" value="ECO:0007669"/>
    <property type="project" value="UniProtKB-SubCell"/>
</dbReference>
<keyword evidence="1 10" id="KW-0963">Cytoplasm</keyword>
<evidence type="ECO:0000256" key="6">
    <source>
        <dbReference type="ARBA" id="ARBA00022960"/>
    </source>
</evidence>
<dbReference type="PANTHER" id="PTHR43024:SF1">
    <property type="entry name" value="UDP-N-ACETYLMURAMOYL-TRIPEPTIDE--D-ALANYL-D-ALANINE LIGASE"/>
    <property type="match status" value="1"/>
</dbReference>
<dbReference type="AlphaFoldDB" id="A0AAU8H222"/>
<dbReference type="NCBIfam" id="TIGR01143">
    <property type="entry name" value="murF"/>
    <property type="match status" value="1"/>
</dbReference>
<dbReference type="PANTHER" id="PTHR43024">
    <property type="entry name" value="UDP-N-ACETYLMURAMOYL-TRIPEPTIDE--D-ALANYL-D-ALANINE LIGASE"/>
    <property type="match status" value="1"/>
</dbReference>
<feature type="binding site" evidence="10">
    <location>
        <begin position="108"/>
        <end position="114"/>
    </location>
    <ligand>
        <name>ATP</name>
        <dbReference type="ChEBI" id="CHEBI:30616"/>
    </ligand>
</feature>
<dbReference type="InterPro" id="IPR005863">
    <property type="entry name" value="UDP-N-AcMur_synth"/>
</dbReference>
<evidence type="ECO:0000256" key="8">
    <source>
        <dbReference type="ARBA" id="ARBA00023306"/>
    </source>
</evidence>
<comment type="similarity">
    <text evidence="10">Belongs to the MurCDEF family. MurF subfamily.</text>
</comment>
<dbReference type="EMBL" id="CP144373">
    <property type="protein sequence ID" value="XCH47537.1"/>
    <property type="molecule type" value="Genomic_DNA"/>
</dbReference>